<evidence type="ECO:0000256" key="2">
    <source>
        <dbReference type="SAM" id="SignalP"/>
    </source>
</evidence>
<keyword evidence="3" id="KW-0614">Plasmid</keyword>
<dbReference type="Gene3D" id="3.40.190.150">
    <property type="entry name" value="Bordetella uptake gene, domain 1"/>
    <property type="match status" value="1"/>
</dbReference>
<dbReference type="CDD" id="cd13578">
    <property type="entry name" value="PBP2_Bug27"/>
    <property type="match status" value="1"/>
</dbReference>
<proteinExistence type="inferred from homology"/>
<dbReference type="Pfam" id="PF03401">
    <property type="entry name" value="TctC"/>
    <property type="match status" value="1"/>
</dbReference>
<name>A0A375HFM7_9BURK</name>
<evidence type="ECO:0008006" key="5">
    <source>
        <dbReference type="Google" id="ProtNLM"/>
    </source>
</evidence>
<dbReference type="PANTHER" id="PTHR42928">
    <property type="entry name" value="TRICARBOXYLATE-BINDING PROTEIN"/>
    <property type="match status" value="1"/>
</dbReference>
<dbReference type="Proteomes" id="UP000255505">
    <property type="component" value="Plasmid II"/>
</dbReference>
<dbReference type="AlphaFoldDB" id="A0A375HFM7"/>
<evidence type="ECO:0000313" key="4">
    <source>
        <dbReference type="Proteomes" id="UP000255505"/>
    </source>
</evidence>
<evidence type="ECO:0000313" key="3">
    <source>
        <dbReference type="EMBL" id="SPK75920.1"/>
    </source>
</evidence>
<keyword evidence="2" id="KW-0732">Signal</keyword>
<sequence>MFKHVCKVQMAAALLAVAQASYADAWPEPSKPISLIVPAPGGGGTGDTIARLLAQNLKRELNATVVVDNRGGANGNIGAGLAAAAKPNGYTFLLSWAGTLAVNPSLYRKLPFDPQSSFAPVSMVAEVPNVLVVNNTLPVNALADFISYAKAHNGELNYGSSGNGSSMHLAGELFSRETGVSMTHVPYSAPGTATTNLLANDIQVMFQLVPGIIGQVKAHKVKALAIMSAKRSPALPDVPTTTELGHASLISSTWFAVLAPKGTPDPIVQRMNAALNRTLSNPDVAKALADMGAIPLGGDPSRLASTLSADLSKWRAVVKQANIQLQ</sequence>
<dbReference type="InterPro" id="IPR042100">
    <property type="entry name" value="Bug_dom1"/>
</dbReference>
<feature type="chain" id="PRO_5041071215" description="Tripartite tricarboxylate transporter substrate binding protein" evidence="2">
    <location>
        <begin position="26"/>
        <end position="326"/>
    </location>
</feature>
<dbReference type="Gene3D" id="3.40.190.10">
    <property type="entry name" value="Periplasmic binding protein-like II"/>
    <property type="match status" value="1"/>
</dbReference>
<feature type="signal peptide" evidence="2">
    <location>
        <begin position="1"/>
        <end position="25"/>
    </location>
</feature>
<protein>
    <recommendedName>
        <fullName evidence="5">Tripartite tricarboxylate transporter substrate binding protein</fullName>
    </recommendedName>
</protein>
<dbReference type="InterPro" id="IPR005064">
    <property type="entry name" value="BUG"/>
</dbReference>
<gene>
    <name evidence="3" type="ORF">CT19425_MP70080</name>
</gene>
<dbReference type="RefSeq" id="WP_115665564.1">
    <property type="nucleotide sequence ID" value="NZ_JAYMSA010000003.1"/>
</dbReference>
<dbReference type="PANTHER" id="PTHR42928:SF5">
    <property type="entry name" value="BLR1237 PROTEIN"/>
    <property type="match status" value="1"/>
</dbReference>
<comment type="similarity">
    <text evidence="1">Belongs to the UPF0065 (bug) family.</text>
</comment>
<geneLocation type="plasmid" evidence="3">
    <name>II</name>
</geneLocation>
<dbReference type="SUPFAM" id="SSF53850">
    <property type="entry name" value="Periplasmic binding protein-like II"/>
    <property type="match status" value="1"/>
</dbReference>
<organism evidence="3 4">
    <name type="scientific">Cupriavidus taiwanensis</name>
    <dbReference type="NCBI Taxonomy" id="164546"/>
    <lineage>
        <taxon>Bacteria</taxon>
        <taxon>Pseudomonadati</taxon>
        <taxon>Pseudomonadota</taxon>
        <taxon>Betaproteobacteria</taxon>
        <taxon>Burkholderiales</taxon>
        <taxon>Burkholderiaceae</taxon>
        <taxon>Cupriavidus</taxon>
    </lineage>
</organism>
<dbReference type="EMBL" id="LT991977">
    <property type="protein sequence ID" value="SPK75920.1"/>
    <property type="molecule type" value="Genomic_DNA"/>
</dbReference>
<accession>A0A375HFM7</accession>
<dbReference type="PIRSF" id="PIRSF017082">
    <property type="entry name" value="YflP"/>
    <property type="match status" value="1"/>
</dbReference>
<reference evidence="3 4" key="1">
    <citation type="submission" date="2018-01" db="EMBL/GenBank/DDBJ databases">
        <authorList>
            <person name="Gaut B.S."/>
            <person name="Morton B.R."/>
            <person name="Clegg M.T."/>
            <person name="Duvall M.R."/>
        </authorList>
    </citation>
    <scope>NUCLEOTIDE SEQUENCE [LARGE SCALE GENOMIC DNA]</scope>
    <source>
        <strain evidence="3">Cupriavidus taiwanensis LMG 19425</strain>
        <plasmid evidence="4">Plasmid ii</plasmid>
    </source>
</reference>
<evidence type="ECO:0000256" key="1">
    <source>
        <dbReference type="ARBA" id="ARBA00006987"/>
    </source>
</evidence>